<protein>
    <submittedName>
        <fullName evidence="2">Uncharacterized protein</fullName>
    </submittedName>
</protein>
<comment type="caution">
    <text evidence="2">The sequence shown here is derived from an EMBL/GenBank/DDBJ whole genome shotgun (WGS) entry which is preliminary data.</text>
</comment>
<dbReference type="AlphaFoldDB" id="A0A1X2I1G1"/>
<dbReference type="Proteomes" id="UP000193560">
    <property type="component" value="Unassembled WGS sequence"/>
</dbReference>
<feature type="region of interest" description="Disordered" evidence="1">
    <location>
        <begin position="34"/>
        <end position="54"/>
    </location>
</feature>
<keyword evidence="3" id="KW-1185">Reference proteome</keyword>
<gene>
    <name evidence="2" type="ORF">BCR42DRAFT_426471</name>
</gene>
<organism evidence="2 3">
    <name type="scientific">Absidia repens</name>
    <dbReference type="NCBI Taxonomy" id="90262"/>
    <lineage>
        <taxon>Eukaryota</taxon>
        <taxon>Fungi</taxon>
        <taxon>Fungi incertae sedis</taxon>
        <taxon>Mucoromycota</taxon>
        <taxon>Mucoromycotina</taxon>
        <taxon>Mucoromycetes</taxon>
        <taxon>Mucorales</taxon>
        <taxon>Cunninghamellaceae</taxon>
        <taxon>Absidia</taxon>
    </lineage>
</organism>
<sequence>MSPWYPTHYPLSGNDINESYEVWDGIEETQSRYHCPDHNIRPRPMWSNEAKQQP</sequence>
<evidence type="ECO:0000313" key="2">
    <source>
        <dbReference type="EMBL" id="ORZ07182.1"/>
    </source>
</evidence>
<reference evidence="2 3" key="1">
    <citation type="submission" date="2016-07" db="EMBL/GenBank/DDBJ databases">
        <title>Pervasive Adenine N6-methylation of Active Genes in Fungi.</title>
        <authorList>
            <consortium name="DOE Joint Genome Institute"/>
            <person name="Mondo S.J."/>
            <person name="Dannebaum R.O."/>
            <person name="Kuo R.C."/>
            <person name="Labutti K."/>
            <person name="Haridas S."/>
            <person name="Kuo A."/>
            <person name="Salamov A."/>
            <person name="Ahrendt S.R."/>
            <person name="Lipzen A."/>
            <person name="Sullivan W."/>
            <person name="Andreopoulos W.B."/>
            <person name="Clum A."/>
            <person name="Lindquist E."/>
            <person name="Daum C."/>
            <person name="Ramamoorthy G.K."/>
            <person name="Gryganskyi A."/>
            <person name="Culley D."/>
            <person name="Magnuson J.K."/>
            <person name="James T.Y."/>
            <person name="O'Malley M.A."/>
            <person name="Stajich J.E."/>
            <person name="Spatafora J.W."/>
            <person name="Visel A."/>
            <person name="Grigoriev I.V."/>
        </authorList>
    </citation>
    <scope>NUCLEOTIDE SEQUENCE [LARGE SCALE GENOMIC DNA]</scope>
    <source>
        <strain evidence="2 3">NRRL 1336</strain>
    </source>
</reference>
<proteinExistence type="predicted"/>
<evidence type="ECO:0000313" key="3">
    <source>
        <dbReference type="Proteomes" id="UP000193560"/>
    </source>
</evidence>
<accession>A0A1X2I1G1</accession>
<name>A0A1X2I1G1_9FUNG</name>
<dbReference type="EMBL" id="MCGE01000036">
    <property type="protein sequence ID" value="ORZ07182.1"/>
    <property type="molecule type" value="Genomic_DNA"/>
</dbReference>
<evidence type="ECO:0000256" key="1">
    <source>
        <dbReference type="SAM" id="MobiDB-lite"/>
    </source>
</evidence>